<reference evidence="3 4" key="1">
    <citation type="submission" date="2016-08" db="EMBL/GenBank/DDBJ databases">
        <authorList>
            <consortium name="Lentinula edodes genome sequencing consortium"/>
            <person name="Sakamoto Y."/>
            <person name="Nakade K."/>
            <person name="Sato S."/>
            <person name="Yoshida Y."/>
            <person name="Miyazaki K."/>
            <person name="Natsume S."/>
            <person name="Konno N."/>
        </authorList>
    </citation>
    <scope>NUCLEOTIDE SEQUENCE [LARGE SCALE GENOMIC DNA]</scope>
    <source>
        <strain evidence="3 4">NBRC 111202</strain>
    </source>
</reference>
<evidence type="ECO:0000256" key="1">
    <source>
        <dbReference type="SAM" id="MobiDB-lite"/>
    </source>
</evidence>
<dbReference type="SUPFAM" id="SSF52047">
    <property type="entry name" value="RNI-like"/>
    <property type="match status" value="2"/>
</dbReference>
<dbReference type="STRING" id="5353.A0A1Q3E645"/>
<evidence type="ECO:0000256" key="2">
    <source>
        <dbReference type="SAM" id="SignalP"/>
    </source>
</evidence>
<accession>A0A1Q3E645</accession>
<dbReference type="AlphaFoldDB" id="A0A1Q3E645"/>
<protein>
    <submittedName>
        <fullName evidence="3">Protein</fullName>
    </submittedName>
</protein>
<proteinExistence type="predicted"/>
<evidence type="ECO:0000313" key="3">
    <source>
        <dbReference type="EMBL" id="GAW02710.1"/>
    </source>
</evidence>
<comment type="caution">
    <text evidence="3">The sequence shown here is derived from an EMBL/GenBank/DDBJ whole genome shotgun (WGS) entry which is preliminary data.</text>
</comment>
<reference evidence="3 4" key="2">
    <citation type="submission" date="2017-02" db="EMBL/GenBank/DDBJ databases">
        <title>A genome survey and senescence transcriptome analysis in Lentinula edodes.</title>
        <authorList>
            <person name="Sakamoto Y."/>
            <person name="Nakade K."/>
            <person name="Sato S."/>
            <person name="Yoshida Y."/>
            <person name="Miyazaki K."/>
            <person name="Natsume S."/>
            <person name="Konno N."/>
        </authorList>
    </citation>
    <scope>NUCLEOTIDE SEQUENCE [LARGE SCALE GENOMIC DNA]</scope>
    <source>
        <strain evidence="3 4">NBRC 111202</strain>
    </source>
</reference>
<dbReference type="EMBL" id="BDGU01000112">
    <property type="protein sequence ID" value="GAW02710.1"/>
    <property type="molecule type" value="Genomic_DNA"/>
</dbReference>
<gene>
    <name evidence="3" type="ORF">LENED_004378</name>
</gene>
<feature type="region of interest" description="Disordered" evidence="1">
    <location>
        <begin position="1088"/>
        <end position="1107"/>
    </location>
</feature>
<sequence length="1124" mass="128991">MGWIGMLISVTTCGTISMPVTCLMPGTKSCQAFTTSMLSSLPPELLYKVGLETTRLEDRKSLRRTCSLFAEIFRAHVLAEVTLNIHGDKLDPGISLLQALVDDQDSKSGLAKFIKTLCIESLSPSYSLESEREFERKQGECRISYHAETLKRSWVKTESDIVSIAERKLQLLLEPALKSLSCLRSIRWQWLGWKESIWTLNAVVASLSNIHNIEDYAFHYEPPSHSRFPPLPPFPDFGRLQKISISGTFFNSSITSLIDRLSLPSTYLTTLRLFRERSYHRFFHLNAVVPPTILNLSLAGFMLDFSQIVHGNLTSLELGDVYSPGTQNLDTKLNALWISLLAQDIRLQSLILSSSATEFTDGFFNYLQSYRGLEVLSFRGPWAYSEVEYDDAANRFYRDVLPMHADSLVKLELRVVFESRWCFGEHNVEAFRRCRKLKSLWVKIDHRGLEEDPTPYKPDIYADNNSPLRTPFPNSVHLLLEMISSYIPDLERLTIEPARNPEWAHHRGDGIWLLGAKFCLGIRRRLHASVRSFVAWNSSSTISLSGDVRNWVRVYVGNEKVIVPVQIPSHRNELLHQIVNEVPRLQDRKSLRLTCSSLGEVFRSHVLAEVTLNIHGDNLEPGIDLLQALADEEKNLKAAPVITSKYSRHIRTLYIDCLCPRYFLESKEDFEQRQRMLRYTFEVEEGARLWSEANFPSEQVLIAERKLQSLLKPALESLYCLTAIRWRWHHWRDSQWSLDTILECLEGPKLCRNIKEFTFAYHPSFIDMIGKPLPLPNLKQLRVFSVSGALFESDFEKIAHHPIMSNNLKTLHLSQDRIRYSSIPFDSHIPATVSDLRLHGLTLESIGKVTYRNITSLDLGTLMSTNREWDALWDILSSQQIHLRDFAIHRITRLAHHDMDKMLNYFQSYSGLESFILKGPIWYDQSLYDSYAIKFYENVLPMHVETLETLELKPEFEMDHRGLEPDLIPERSVVGTLYGDGNSPMLFGSSSAGASYLNLVHLLLQLVSSDLHDLEKLTLEPARNPSWAHDHTDMIFGAQFRLGIQRRLRASVESFARDLSNNVLQWVRIYIVNERVIIAPIQDQADADGKQKEGKIRKKKGQSETKHKTASVFQQISGFAKRLL</sequence>
<evidence type="ECO:0000313" key="4">
    <source>
        <dbReference type="Proteomes" id="UP000188533"/>
    </source>
</evidence>
<feature type="chain" id="PRO_5012998653" evidence="2">
    <location>
        <begin position="18"/>
        <end position="1124"/>
    </location>
</feature>
<keyword evidence="4" id="KW-1185">Reference proteome</keyword>
<dbReference type="InterPro" id="IPR032675">
    <property type="entry name" value="LRR_dom_sf"/>
</dbReference>
<name>A0A1Q3E645_LENED</name>
<organism evidence="3 4">
    <name type="scientific">Lentinula edodes</name>
    <name type="common">Shiitake mushroom</name>
    <name type="synonym">Lentinus edodes</name>
    <dbReference type="NCBI Taxonomy" id="5353"/>
    <lineage>
        <taxon>Eukaryota</taxon>
        <taxon>Fungi</taxon>
        <taxon>Dikarya</taxon>
        <taxon>Basidiomycota</taxon>
        <taxon>Agaricomycotina</taxon>
        <taxon>Agaricomycetes</taxon>
        <taxon>Agaricomycetidae</taxon>
        <taxon>Agaricales</taxon>
        <taxon>Marasmiineae</taxon>
        <taxon>Omphalotaceae</taxon>
        <taxon>Lentinula</taxon>
    </lineage>
</organism>
<feature type="signal peptide" evidence="2">
    <location>
        <begin position="1"/>
        <end position="17"/>
    </location>
</feature>
<dbReference type="Gene3D" id="3.80.10.10">
    <property type="entry name" value="Ribonuclease Inhibitor"/>
    <property type="match status" value="1"/>
</dbReference>
<dbReference type="Proteomes" id="UP000188533">
    <property type="component" value="Unassembled WGS sequence"/>
</dbReference>
<keyword evidence="2" id="KW-0732">Signal</keyword>